<dbReference type="EMBL" id="CALSDN010000006">
    <property type="protein sequence ID" value="CAH6721579.1"/>
    <property type="molecule type" value="Genomic_DNA"/>
</dbReference>
<organism evidence="1 2">
    <name type="scientific">[Candida] jaroonii</name>
    <dbReference type="NCBI Taxonomy" id="467808"/>
    <lineage>
        <taxon>Eukaryota</taxon>
        <taxon>Fungi</taxon>
        <taxon>Dikarya</taxon>
        <taxon>Ascomycota</taxon>
        <taxon>Saccharomycotina</taxon>
        <taxon>Pichiomycetes</taxon>
        <taxon>Debaryomycetaceae</taxon>
        <taxon>Yamadazyma</taxon>
    </lineage>
</organism>
<reference evidence="1" key="1">
    <citation type="submission" date="2022-06" db="EMBL/GenBank/DDBJ databases">
        <authorList>
            <person name="Legras J.-L."/>
            <person name="Devillers H."/>
            <person name="Grondin C."/>
        </authorList>
    </citation>
    <scope>NUCLEOTIDE SEQUENCE</scope>
    <source>
        <strain evidence="1">CLIB 1444</strain>
    </source>
</reference>
<dbReference type="Proteomes" id="UP001152531">
    <property type="component" value="Unassembled WGS sequence"/>
</dbReference>
<evidence type="ECO:0000313" key="1">
    <source>
        <dbReference type="EMBL" id="CAH6721579.1"/>
    </source>
</evidence>
<gene>
    <name evidence="1" type="ORF">CLIB1444_06S05402</name>
</gene>
<keyword evidence="2" id="KW-1185">Reference proteome</keyword>
<comment type="caution">
    <text evidence="1">The sequence shown here is derived from an EMBL/GenBank/DDBJ whole genome shotgun (WGS) entry which is preliminary data.</text>
</comment>
<evidence type="ECO:0000313" key="2">
    <source>
        <dbReference type="Proteomes" id="UP001152531"/>
    </source>
</evidence>
<accession>A0ACA9Y960</accession>
<proteinExistence type="predicted"/>
<sequence length="94" mass="10853">MDKAEIETQLKSSIYLMVSKIIENDHDLQPTPMFIASLVELVMNQIINLGEDLELFAKHGGRSTIKNDDVFMVTRKNEILTSVLKEFEKKLEER</sequence>
<protein>
    <submittedName>
        <fullName evidence="1">Inner kinetochore subunit Mhf1p</fullName>
    </submittedName>
</protein>
<name>A0ACA9Y960_9ASCO</name>